<accession>X0WVY4</accession>
<evidence type="ECO:0000313" key="3">
    <source>
        <dbReference type="EMBL" id="GAG35129.1"/>
    </source>
</evidence>
<evidence type="ECO:0000256" key="2">
    <source>
        <dbReference type="SAM" id="MobiDB-lite"/>
    </source>
</evidence>
<dbReference type="EMBL" id="BARS01045653">
    <property type="protein sequence ID" value="GAG35129.1"/>
    <property type="molecule type" value="Genomic_DNA"/>
</dbReference>
<feature type="non-terminal residue" evidence="3">
    <location>
        <position position="72"/>
    </location>
</feature>
<gene>
    <name evidence="3" type="ORF">S01H1_68823</name>
</gene>
<comment type="caution">
    <text evidence="3">The sequence shown here is derived from an EMBL/GenBank/DDBJ whole genome shotgun (WGS) entry which is preliminary data.</text>
</comment>
<dbReference type="PANTHER" id="PTHR13707">
    <property type="entry name" value="KETOACID-COENZYME A TRANSFERASE"/>
    <property type="match status" value="1"/>
</dbReference>
<reference evidence="3" key="1">
    <citation type="journal article" date="2014" name="Front. Microbiol.">
        <title>High frequency of phylogenetically diverse reductive dehalogenase-homologous genes in deep subseafloor sedimentary metagenomes.</title>
        <authorList>
            <person name="Kawai M."/>
            <person name="Futagami T."/>
            <person name="Toyoda A."/>
            <person name="Takaki Y."/>
            <person name="Nishi S."/>
            <person name="Hori S."/>
            <person name="Arai W."/>
            <person name="Tsubouchi T."/>
            <person name="Morono Y."/>
            <person name="Uchiyama I."/>
            <person name="Ito T."/>
            <person name="Fujiyama A."/>
            <person name="Inagaki F."/>
            <person name="Takami H."/>
        </authorList>
    </citation>
    <scope>NUCLEOTIDE SEQUENCE</scope>
    <source>
        <strain evidence="3">Expedition CK06-06</strain>
    </source>
</reference>
<keyword evidence="1" id="KW-0808">Transferase</keyword>
<protein>
    <submittedName>
        <fullName evidence="3">Uncharacterized protein</fullName>
    </submittedName>
</protein>
<feature type="region of interest" description="Disordered" evidence="2">
    <location>
        <begin position="52"/>
        <end position="72"/>
    </location>
</feature>
<dbReference type="InterPro" id="IPR004164">
    <property type="entry name" value="CoA_transf_AS"/>
</dbReference>
<dbReference type="PANTHER" id="PTHR13707:SF60">
    <property type="entry name" value="ACETATE COA-TRANSFERASE SUBUNIT ALPHA"/>
    <property type="match status" value="1"/>
</dbReference>
<dbReference type="AlphaFoldDB" id="X0WVY4"/>
<dbReference type="PROSITE" id="PS01274">
    <property type="entry name" value="COA_TRANSF_2"/>
    <property type="match status" value="1"/>
</dbReference>
<proteinExistence type="predicted"/>
<organism evidence="3">
    <name type="scientific">marine sediment metagenome</name>
    <dbReference type="NCBI Taxonomy" id="412755"/>
    <lineage>
        <taxon>unclassified sequences</taxon>
        <taxon>metagenomes</taxon>
        <taxon>ecological metagenomes</taxon>
    </lineage>
</organism>
<dbReference type="InterPro" id="IPR004165">
    <property type="entry name" value="CoA_trans_fam_I"/>
</dbReference>
<dbReference type="Gene3D" id="3.40.1080.10">
    <property type="entry name" value="Glutaconate Coenzyme A-transferase"/>
    <property type="match status" value="1"/>
</dbReference>
<name>X0WVY4_9ZZZZ</name>
<dbReference type="SUPFAM" id="SSF100950">
    <property type="entry name" value="NagB/RpiA/CoA transferase-like"/>
    <property type="match status" value="1"/>
</dbReference>
<dbReference type="GO" id="GO:0008410">
    <property type="term" value="F:CoA-transferase activity"/>
    <property type="evidence" value="ECO:0007669"/>
    <property type="project" value="InterPro"/>
</dbReference>
<sequence>MIVNLGVGIPTFCSNFVPPDREILFHSENGVIGFGPIIDNPDDADENLINAGAQPVSRKPGMSITDHAESLC</sequence>
<dbReference type="InterPro" id="IPR037171">
    <property type="entry name" value="NagB/RpiA_transferase-like"/>
</dbReference>
<evidence type="ECO:0000256" key="1">
    <source>
        <dbReference type="ARBA" id="ARBA00022679"/>
    </source>
</evidence>